<dbReference type="AlphaFoldDB" id="A0A077ZRK1"/>
<evidence type="ECO:0000313" key="2">
    <source>
        <dbReference type="Proteomes" id="UP000039865"/>
    </source>
</evidence>
<dbReference type="Proteomes" id="UP000039865">
    <property type="component" value="Unassembled WGS sequence"/>
</dbReference>
<sequence length="243" mass="27739">MCAPAKSLNENCTFDYECQNQYVCSKVNTTHAKTCLKRWSLPEGSSTSDPRLCLTSFTTTKGICSLIQSSYQIRNTSTDCNINSNNGKCVAIMNFDKSERSDLIFCQCSLFDTVSYCRWPGLSISLRFYNLASKLYQQSPYCSRSSLLDDPLKINFAEIKSCTSLSMDLFKEFVDFANRWIYAAPLKSSYYNSTCFEQIAVTSQKQLGSIVNKGHEEVYLEEGIYIKMYLHILWLCILTLFLI</sequence>
<accession>A0A077ZRK1</accession>
<evidence type="ECO:0000313" key="1">
    <source>
        <dbReference type="EMBL" id="CDW72094.1"/>
    </source>
</evidence>
<dbReference type="InParanoid" id="A0A077ZRK1"/>
<keyword evidence="2" id="KW-1185">Reference proteome</keyword>
<organism evidence="1 2">
    <name type="scientific">Stylonychia lemnae</name>
    <name type="common">Ciliate</name>
    <dbReference type="NCBI Taxonomy" id="5949"/>
    <lineage>
        <taxon>Eukaryota</taxon>
        <taxon>Sar</taxon>
        <taxon>Alveolata</taxon>
        <taxon>Ciliophora</taxon>
        <taxon>Intramacronucleata</taxon>
        <taxon>Spirotrichea</taxon>
        <taxon>Stichotrichia</taxon>
        <taxon>Sporadotrichida</taxon>
        <taxon>Oxytrichidae</taxon>
        <taxon>Stylonychinae</taxon>
        <taxon>Stylonychia</taxon>
    </lineage>
</organism>
<protein>
    <submittedName>
        <fullName evidence="1">Uncharacterized protein</fullName>
    </submittedName>
</protein>
<proteinExistence type="predicted"/>
<name>A0A077ZRK1_STYLE</name>
<dbReference type="EMBL" id="CCKQ01001006">
    <property type="protein sequence ID" value="CDW72094.1"/>
    <property type="molecule type" value="Genomic_DNA"/>
</dbReference>
<gene>
    <name evidence="1" type="primary">Contig7855.g8376</name>
    <name evidence="1" type="ORF">STYLEM_1048</name>
</gene>
<reference evidence="1 2" key="1">
    <citation type="submission" date="2014-06" db="EMBL/GenBank/DDBJ databases">
        <authorList>
            <person name="Swart Estienne"/>
        </authorList>
    </citation>
    <scope>NUCLEOTIDE SEQUENCE [LARGE SCALE GENOMIC DNA]</scope>
    <source>
        <strain evidence="1 2">130c</strain>
    </source>
</reference>